<evidence type="ECO:0000256" key="2">
    <source>
        <dbReference type="ARBA" id="ARBA00022679"/>
    </source>
</evidence>
<protein>
    <submittedName>
        <fullName evidence="6">Carbohydrate kinase family protein</fullName>
    </submittedName>
</protein>
<name>A0A6C0G557_9BACL</name>
<dbReference type="InterPro" id="IPR002139">
    <property type="entry name" value="Ribo/fructo_kinase"/>
</dbReference>
<keyword evidence="3 4" id="KW-0418">Kinase</keyword>
<organism evidence="6 7">
    <name type="scientific">Paenibacillus lycopersici</name>
    <dbReference type="NCBI Taxonomy" id="2704462"/>
    <lineage>
        <taxon>Bacteria</taxon>
        <taxon>Bacillati</taxon>
        <taxon>Bacillota</taxon>
        <taxon>Bacilli</taxon>
        <taxon>Bacillales</taxon>
        <taxon>Paenibacillaceae</taxon>
        <taxon>Paenibacillus</taxon>
    </lineage>
</organism>
<feature type="domain" description="Carbohydrate kinase PfkB" evidence="5">
    <location>
        <begin position="5"/>
        <end position="292"/>
    </location>
</feature>
<dbReference type="PANTHER" id="PTHR10584:SF166">
    <property type="entry name" value="RIBOKINASE"/>
    <property type="match status" value="1"/>
</dbReference>
<dbReference type="EMBL" id="CP048209">
    <property type="protein sequence ID" value="QHT63161.1"/>
    <property type="molecule type" value="Genomic_DNA"/>
</dbReference>
<dbReference type="CDD" id="cd01166">
    <property type="entry name" value="KdgK"/>
    <property type="match status" value="1"/>
</dbReference>
<evidence type="ECO:0000256" key="4">
    <source>
        <dbReference type="RuleBase" id="RU003704"/>
    </source>
</evidence>
<dbReference type="InterPro" id="IPR002173">
    <property type="entry name" value="Carboh/pur_kinase_PfkB_CS"/>
</dbReference>
<keyword evidence="7" id="KW-1185">Reference proteome</keyword>
<evidence type="ECO:0000256" key="3">
    <source>
        <dbReference type="ARBA" id="ARBA00022777"/>
    </source>
</evidence>
<dbReference type="PROSITE" id="PS00584">
    <property type="entry name" value="PFKB_KINASES_2"/>
    <property type="match status" value="1"/>
</dbReference>
<dbReference type="Proteomes" id="UP000476064">
    <property type="component" value="Chromosome"/>
</dbReference>
<dbReference type="RefSeq" id="WP_162359591.1">
    <property type="nucleotide sequence ID" value="NZ_CP048209.1"/>
</dbReference>
<accession>A0A6C0G557</accession>
<proteinExistence type="inferred from homology"/>
<dbReference type="Pfam" id="PF00294">
    <property type="entry name" value="PfkB"/>
    <property type="match status" value="1"/>
</dbReference>
<dbReference type="Gene3D" id="3.40.1190.20">
    <property type="match status" value="1"/>
</dbReference>
<dbReference type="PANTHER" id="PTHR10584">
    <property type="entry name" value="SUGAR KINASE"/>
    <property type="match status" value="1"/>
</dbReference>
<dbReference type="PRINTS" id="PR00990">
    <property type="entry name" value="RIBOKINASE"/>
</dbReference>
<dbReference type="SUPFAM" id="SSF53613">
    <property type="entry name" value="Ribokinase-like"/>
    <property type="match status" value="1"/>
</dbReference>
<evidence type="ECO:0000313" key="7">
    <source>
        <dbReference type="Proteomes" id="UP000476064"/>
    </source>
</evidence>
<evidence type="ECO:0000256" key="1">
    <source>
        <dbReference type="ARBA" id="ARBA00010688"/>
    </source>
</evidence>
<reference evidence="6 7" key="1">
    <citation type="submission" date="2020-01" db="EMBL/GenBank/DDBJ databases">
        <title>Paenibacillus sp. nov., isolated from tomato rhizosphere.</title>
        <authorList>
            <person name="Weon H.-Y."/>
            <person name="Lee S.A."/>
        </authorList>
    </citation>
    <scope>NUCLEOTIDE SEQUENCE [LARGE SCALE GENOMIC DNA]</scope>
    <source>
        <strain evidence="6 7">12200R-189</strain>
    </source>
</reference>
<comment type="similarity">
    <text evidence="1 4">Belongs to the carbohydrate kinase PfkB family.</text>
</comment>
<dbReference type="GO" id="GO:0016301">
    <property type="term" value="F:kinase activity"/>
    <property type="evidence" value="ECO:0007669"/>
    <property type="project" value="UniProtKB-KW"/>
</dbReference>
<dbReference type="InterPro" id="IPR029056">
    <property type="entry name" value="Ribokinase-like"/>
</dbReference>
<evidence type="ECO:0000259" key="5">
    <source>
        <dbReference type="Pfam" id="PF00294"/>
    </source>
</evidence>
<dbReference type="GO" id="GO:0006796">
    <property type="term" value="P:phosphate-containing compound metabolic process"/>
    <property type="evidence" value="ECO:0007669"/>
    <property type="project" value="UniProtKB-ARBA"/>
</dbReference>
<dbReference type="AlphaFoldDB" id="A0A6C0G557"/>
<dbReference type="InterPro" id="IPR011611">
    <property type="entry name" value="PfkB_dom"/>
</dbReference>
<gene>
    <name evidence="6" type="ORF">GXP70_26490</name>
</gene>
<keyword evidence="2 4" id="KW-0808">Transferase</keyword>
<dbReference type="KEGG" id="plyc:GXP70_26490"/>
<evidence type="ECO:0000313" key="6">
    <source>
        <dbReference type="EMBL" id="QHT63161.1"/>
    </source>
</evidence>
<sequence length="319" mass="34416">MKKFDAVVVGDVNIDLVVVGQSRVPQPGQEVFVENMLVHVGGGAALFALSLAKLGLGIAFSGVLGEDSNGSFIREQFAKYGIDTSLIETSKIHRTGISIAFNPDTDRSFLSYAGSNQELELGRLEPDRIAQGRHVHLTGYRGRENHETFLAIVKQLKERGVTLSCDVGWDDSGEWYEGIFDLMRHIDVFLMNETEALHYTRRTNIEEGLRHMATFGRHVVVKLGAAGAVAAKDGKLTHHPAFKVEAVDTTGAGDSFNAGYLYGFLRGLDVETSLKYGNACGAMSVGAYGGSTGTADLGGLHRFLKQHEGGQALPEASSQ</sequence>